<dbReference type="SUPFAM" id="SSF103473">
    <property type="entry name" value="MFS general substrate transporter"/>
    <property type="match status" value="1"/>
</dbReference>
<comment type="subcellular location">
    <subcellularLocation>
        <location evidence="1">Cell membrane</location>
        <topology evidence="1">Multi-pass membrane protein</topology>
    </subcellularLocation>
</comment>
<feature type="transmembrane region" description="Helical" evidence="7">
    <location>
        <begin position="85"/>
        <end position="104"/>
    </location>
</feature>
<evidence type="ECO:0000256" key="2">
    <source>
        <dbReference type="ARBA" id="ARBA00022448"/>
    </source>
</evidence>
<evidence type="ECO:0000259" key="8">
    <source>
        <dbReference type="PROSITE" id="PS50850"/>
    </source>
</evidence>
<gene>
    <name evidence="9" type="ORF">EEJ42_07765</name>
</gene>
<evidence type="ECO:0000256" key="6">
    <source>
        <dbReference type="ARBA" id="ARBA00023136"/>
    </source>
</evidence>
<keyword evidence="10" id="KW-1185">Reference proteome</keyword>
<keyword evidence="4 7" id="KW-0812">Transmembrane</keyword>
<evidence type="ECO:0000256" key="1">
    <source>
        <dbReference type="ARBA" id="ARBA00004651"/>
    </source>
</evidence>
<dbReference type="Proteomes" id="UP000275401">
    <property type="component" value="Unassembled WGS sequence"/>
</dbReference>
<organism evidence="9 10">
    <name type="scientific">Streptomyces botrytidirepellens</name>
    <dbReference type="NCBI Taxonomy" id="2486417"/>
    <lineage>
        <taxon>Bacteria</taxon>
        <taxon>Bacillati</taxon>
        <taxon>Actinomycetota</taxon>
        <taxon>Actinomycetes</taxon>
        <taxon>Kitasatosporales</taxon>
        <taxon>Streptomycetaceae</taxon>
        <taxon>Streptomyces</taxon>
    </lineage>
</organism>
<feature type="transmembrane region" description="Helical" evidence="7">
    <location>
        <begin position="19"/>
        <end position="41"/>
    </location>
</feature>
<accession>A0A3M8WW13</accession>
<dbReference type="InterPro" id="IPR036259">
    <property type="entry name" value="MFS_trans_sf"/>
</dbReference>
<dbReference type="AlphaFoldDB" id="A0A3M8WW13"/>
<evidence type="ECO:0000313" key="9">
    <source>
        <dbReference type="EMBL" id="RNG32931.1"/>
    </source>
</evidence>
<sequence>MSGPGATAPESVRERDFRLLWVGSGISQLCGMATVVAFPLLAARALGATVGEVGLITAAGYLPWLIVTLPAGVYSTRLRPRTMLLLTDLSRAAIVTMVPVLSALGHLALWHLYLSNVLVSCATVFYEIVYLSMPPRMLSKDKLVYGNIRLQIARAVSLAFGPTVAGFTVQLLGPERAPLVNTAGFVVSASCNLLMRSRIESTSSSTRAGGMWTELAEAVRFVTRQRVILASIAGSAIGNCCFAAYEALVVIFLADDVGIAPGTLGMLLGSVGIGGLIGAFSAGRVSRRLGTARSVWIPATVLAPAGLLLPLTRPGPGLSLFLMGATLFHAGYAVFTVGQATLVQLLTPADLLQRTVACVRFVSRGMLFFGGLVGGGLGSLFGPRLGLAIVMFLWLSAPLVTASSRLRHWRDIPPLE</sequence>
<reference evidence="9 10" key="1">
    <citation type="submission" date="2018-11" db="EMBL/GenBank/DDBJ databases">
        <title>The Potential of Streptomyces as Biocontrol Agents against the Tomato grey mould, Botrytis cinerea (Gray mold) Frontiers in Microbiology.</title>
        <authorList>
            <person name="Li D."/>
        </authorList>
    </citation>
    <scope>NUCLEOTIDE SEQUENCE [LARGE SCALE GENOMIC DNA]</scope>
    <source>
        <strain evidence="9 10">NEAU-LD23</strain>
    </source>
</reference>
<feature type="transmembrane region" description="Helical" evidence="7">
    <location>
        <begin position="361"/>
        <end position="381"/>
    </location>
</feature>
<dbReference type="GO" id="GO:0005886">
    <property type="term" value="C:plasma membrane"/>
    <property type="evidence" value="ECO:0007669"/>
    <property type="project" value="UniProtKB-SubCell"/>
</dbReference>
<feature type="domain" description="Major facilitator superfamily (MFS) profile" evidence="8">
    <location>
        <begin position="227"/>
        <end position="416"/>
    </location>
</feature>
<evidence type="ECO:0000256" key="5">
    <source>
        <dbReference type="ARBA" id="ARBA00022989"/>
    </source>
</evidence>
<name>A0A3M8WW13_9ACTN</name>
<dbReference type="CDD" id="cd06173">
    <property type="entry name" value="MFS_MefA_like"/>
    <property type="match status" value="1"/>
</dbReference>
<dbReference type="InterPro" id="IPR020846">
    <property type="entry name" value="MFS_dom"/>
</dbReference>
<keyword evidence="5 7" id="KW-1133">Transmembrane helix</keyword>
<evidence type="ECO:0000256" key="3">
    <source>
        <dbReference type="ARBA" id="ARBA00022475"/>
    </source>
</evidence>
<dbReference type="GO" id="GO:0022857">
    <property type="term" value="F:transmembrane transporter activity"/>
    <property type="evidence" value="ECO:0007669"/>
    <property type="project" value="InterPro"/>
</dbReference>
<protein>
    <submittedName>
        <fullName evidence="9">MFS transporter</fullName>
    </submittedName>
</protein>
<keyword evidence="3" id="KW-1003">Cell membrane</keyword>
<comment type="caution">
    <text evidence="9">The sequence shown here is derived from an EMBL/GenBank/DDBJ whole genome shotgun (WGS) entry which is preliminary data.</text>
</comment>
<dbReference type="PANTHER" id="PTHR23513:SF6">
    <property type="entry name" value="MAJOR FACILITATOR SUPERFAMILY ASSOCIATED DOMAIN-CONTAINING PROTEIN"/>
    <property type="match status" value="1"/>
</dbReference>
<keyword evidence="2" id="KW-0813">Transport</keyword>
<dbReference type="InterPro" id="IPR010290">
    <property type="entry name" value="TM_effector"/>
</dbReference>
<evidence type="ECO:0000256" key="7">
    <source>
        <dbReference type="SAM" id="Phobius"/>
    </source>
</evidence>
<dbReference type="Gene3D" id="1.20.1250.20">
    <property type="entry name" value="MFS general substrate transporter like domains"/>
    <property type="match status" value="1"/>
</dbReference>
<proteinExistence type="predicted"/>
<feature type="transmembrane region" description="Helical" evidence="7">
    <location>
        <begin position="110"/>
        <end position="131"/>
    </location>
</feature>
<evidence type="ECO:0000256" key="4">
    <source>
        <dbReference type="ARBA" id="ARBA00022692"/>
    </source>
</evidence>
<dbReference type="Pfam" id="PF05977">
    <property type="entry name" value="MFS_3"/>
    <property type="match status" value="1"/>
</dbReference>
<feature type="transmembrane region" description="Helical" evidence="7">
    <location>
        <begin position="53"/>
        <end position="73"/>
    </location>
</feature>
<feature type="transmembrane region" description="Helical" evidence="7">
    <location>
        <begin position="295"/>
        <end position="312"/>
    </location>
</feature>
<dbReference type="PANTHER" id="PTHR23513">
    <property type="entry name" value="INTEGRAL MEMBRANE EFFLUX PROTEIN-RELATED"/>
    <property type="match status" value="1"/>
</dbReference>
<feature type="transmembrane region" description="Helical" evidence="7">
    <location>
        <begin position="259"/>
        <end position="283"/>
    </location>
</feature>
<keyword evidence="6 7" id="KW-0472">Membrane</keyword>
<dbReference type="EMBL" id="RIBZ01000098">
    <property type="protein sequence ID" value="RNG32931.1"/>
    <property type="molecule type" value="Genomic_DNA"/>
</dbReference>
<feature type="transmembrane region" description="Helical" evidence="7">
    <location>
        <begin position="318"/>
        <end position="340"/>
    </location>
</feature>
<dbReference type="RefSeq" id="WP_123099233.1">
    <property type="nucleotide sequence ID" value="NZ_RIBZ01000098.1"/>
</dbReference>
<evidence type="ECO:0000313" key="10">
    <source>
        <dbReference type="Proteomes" id="UP000275401"/>
    </source>
</evidence>
<feature type="transmembrane region" description="Helical" evidence="7">
    <location>
        <begin position="227"/>
        <end position="253"/>
    </location>
</feature>
<dbReference type="PROSITE" id="PS50850">
    <property type="entry name" value="MFS"/>
    <property type="match status" value="1"/>
</dbReference>